<dbReference type="Proteomes" id="UP000823632">
    <property type="component" value="Unassembled WGS sequence"/>
</dbReference>
<keyword evidence="1" id="KW-0238">DNA-binding</keyword>
<reference evidence="3" key="2">
    <citation type="journal article" date="2021" name="PeerJ">
        <title>Extensive microbial diversity within the chicken gut microbiome revealed by metagenomics and culture.</title>
        <authorList>
            <person name="Gilroy R."/>
            <person name="Ravi A."/>
            <person name="Getino M."/>
            <person name="Pursley I."/>
            <person name="Horton D.L."/>
            <person name="Alikhan N.F."/>
            <person name="Baker D."/>
            <person name="Gharbi K."/>
            <person name="Hall N."/>
            <person name="Watson M."/>
            <person name="Adriaenssens E.M."/>
            <person name="Foster-Nyarko E."/>
            <person name="Jarju S."/>
            <person name="Secka A."/>
            <person name="Antonio M."/>
            <person name="Oren A."/>
            <person name="Chaudhuri R.R."/>
            <person name="La Ragione R."/>
            <person name="Hildebrand F."/>
            <person name="Pallen M.J."/>
        </authorList>
    </citation>
    <scope>NUCLEOTIDE SEQUENCE</scope>
    <source>
        <strain evidence="3">10192</strain>
    </source>
</reference>
<sequence length="104" mass="11983">MSKKLLGKRFREIRKKLGYTQEKFAEIAGIEPQSISKIESGKNYPLLANLEKIANNLNIELSDFFIYSHQNNDDELKKVLNETFDGLSNEDKARAVRILQVLKL</sequence>
<organism evidence="3 4">
    <name type="scientific">Candidatus Scatousia excrementipullorum</name>
    <dbReference type="NCBI Taxonomy" id="2840936"/>
    <lineage>
        <taxon>Bacteria</taxon>
        <taxon>Candidatus Scatousia</taxon>
    </lineage>
</organism>
<dbReference type="PROSITE" id="PS50943">
    <property type="entry name" value="HTH_CROC1"/>
    <property type="match status" value="1"/>
</dbReference>
<evidence type="ECO:0000313" key="4">
    <source>
        <dbReference type="Proteomes" id="UP000823632"/>
    </source>
</evidence>
<dbReference type="PANTHER" id="PTHR46558:SF11">
    <property type="entry name" value="HTH-TYPE TRANSCRIPTIONAL REGULATOR XRE"/>
    <property type="match status" value="1"/>
</dbReference>
<dbReference type="SUPFAM" id="SSF47413">
    <property type="entry name" value="lambda repressor-like DNA-binding domains"/>
    <property type="match status" value="1"/>
</dbReference>
<name>A0A9D9GZX6_9BACT</name>
<accession>A0A9D9GZX6</accession>
<comment type="caution">
    <text evidence="3">The sequence shown here is derived from an EMBL/GenBank/DDBJ whole genome shotgun (WGS) entry which is preliminary data.</text>
</comment>
<dbReference type="Pfam" id="PF01381">
    <property type="entry name" value="HTH_3"/>
    <property type="match status" value="1"/>
</dbReference>
<gene>
    <name evidence="3" type="ORF">IAC76_06690</name>
</gene>
<evidence type="ECO:0000259" key="2">
    <source>
        <dbReference type="PROSITE" id="PS50943"/>
    </source>
</evidence>
<proteinExistence type="predicted"/>
<dbReference type="InterPro" id="IPR001387">
    <property type="entry name" value="Cro/C1-type_HTH"/>
</dbReference>
<dbReference type="SMART" id="SM00530">
    <property type="entry name" value="HTH_XRE"/>
    <property type="match status" value="1"/>
</dbReference>
<dbReference type="AlphaFoldDB" id="A0A9D9GZX6"/>
<reference evidence="3" key="1">
    <citation type="submission" date="2020-10" db="EMBL/GenBank/DDBJ databases">
        <authorList>
            <person name="Gilroy R."/>
        </authorList>
    </citation>
    <scope>NUCLEOTIDE SEQUENCE</scope>
    <source>
        <strain evidence="3">10192</strain>
    </source>
</reference>
<dbReference type="GO" id="GO:0003677">
    <property type="term" value="F:DNA binding"/>
    <property type="evidence" value="ECO:0007669"/>
    <property type="project" value="UniProtKB-KW"/>
</dbReference>
<dbReference type="EMBL" id="JADIND010000146">
    <property type="protein sequence ID" value="MBO8431059.1"/>
    <property type="molecule type" value="Genomic_DNA"/>
</dbReference>
<dbReference type="PANTHER" id="PTHR46558">
    <property type="entry name" value="TRACRIPTIONAL REGULATORY PROTEIN-RELATED-RELATED"/>
    <property type="match status" value="1"/>
</dbReference>
<dbReference type="CDD" id="cd00093">
    <property type="entry name" value="HTH_XRE"/>
    <property type="match status" value="1"/>
</dbReference>
<evidence type="ECO:0000256" key="1">
    <source>
        <dbReference type="ARBA" id="ARBA00023125"/>
    </source>
</evidence>
<evidence type="ECO:0000313" key="3">
    <source>
        <dbReference type="EMBL" id="MBO8431059.1"/>
    </source>
</evidence>
<dbReference type="InterPro" id="IPR010982">
    <property type="entry name" value="Lambda_DNA-bd_dom_sf"/>
</dbReference>
<protein>
    <submittedName>
        <fullName evidence="3">Helix-turn-helix transcriptional regulator</fullName>
    </submittedName>
</protein>
<dbReference type="Gene3D" id="1.10.260.40">
    <property type="entry name" value="lambda repressor-like DNA-binding domains"/>
    <property type="match status" value="1"/>
</dbReference>
<feature type="domain" description="HTH cro/C1-type" evidence="2">
    <location>
        <begin position="10"/>
        <end position="64"/>
    </location>
</feature>